<dbReference type="NCBIfam" id="TIGR01200">
    <property type="entry name" value="GLPGLI"/>
    <property type="match status" value="1"/>
</dbReference>
<organism evidence="2 3">
    <name type="scientific">Sphingobacterium psychroaquaticum</name>
    <dbReference type="NCBI Taxonomy" id="561061"/>
    <lineage>
        <taxon>Bacteria</taxon>
        <taxon>Pseudomonadati</taxon>
        <taxon>Bacteroidota</taxon>
        <taxon>Sphingobacteriia</taxon>
        <taxon>Sphingobacteriales</taxon>
        <taxon>Sphingobacteriaceae</taxon>
        <taxon>Sphingobacterium</taxon>
    </lineage>
</organism>
<evidence type="ECO:0000256" key="1">
    <source>
        <dbReference type="SAM" id="SignalP"/>
    </source>
</evidence>
<proteinExistence type="predicted"/>
<protein>
    <submittedName>
        <fullName evidence="2">GLPGLI family protein</fullName>
    </submittedName>
</protein>
<dbReference type="Proteomes" id="UP000192980">
    <property type="component" value="Unassembled WGS sequence"/>
</dbReference>
<dbReference type="STRING" id="561061.SAMN05660862_3709"/>
<gene>
    <name evidence="2" type="ORF">SAMN05660862_3709</name>
</gene>
<dbReference type="EMBL" id="FXAU01000008">
    <property type="protein sequence ID" value="SMG49890.1"/>
    <property type="molecule type" value="Genomic_DNA"/>
</dbReference>
<dbReference type="InterPro" id="IPR005901">
    <property type="entry name" value="GLPGLI"/>
</dbReference>
<sequence>MRIRIVILWIVILCSHTLSAQYAYFPQGGTIHFEKTVHVKNFLKTLTSVGKNDNFDKTYMEQMMSKAPETYIFKSKLLFSDEKSRYEPVKQELTGFMRSLIWFGLDYEGIFYQDMKKKQMHSLMDYQGTNMWTQDSLLNVKWKITDEYREIAGYNCRRANGVIMDSVYVVAFYTDDIPLSSGPTTFHGLPGMILGAVIPDRHTSIYATKVEIGQPEVTQVVGKKRDKPMTRKEIQSFLRESMSVGEWTTEKQFKIQMLGLFL</sequence>
<dbReference type="RefSeq" id="WP_085474391.1">
    <property type="nucleotide sequence ID" value="NZ_FXAU01000008.1"/>
</dbReference>
<evidence type="ECO:0000313" key="2">
    <source>
        <dbReference type="EMBL" id="SMG49890.1"/>
    </source>
</evidence>
<reference evidence="2 3" key="1">
    <citation type="submission" date="2017-04" db="EMBL/GenBank/DDBJ databases">
        <authorList>
            <person name="Afonso C.L."/>
            <person name="Miller P.J."/>
            <person name="Scott M.A."/>
            <person name="Spackman E."/>
            <person name="Goraichik I."/>
            <person name="Dimitrov K.M."/>
            <person name="Suarez D.L."/>
            <person name="Swayne D.E."/>
        </authorList>
    </citation>
    <scope>NUCLEOTIDE SEQUENCE [LARGE SCALE GENOMIC DNA]</scope>
    <source>
        <strain evidence="2 3">DSM 22418</strain>
    </source>
</reference>
<keyword evidence="1" id="KW-0732">Signal</keyword>
<feature type="signal peptide" evidence="1">
    <location>
        <begin position="1"/>
        <end position="20"/>
    </location>
</feature>
<feature type="chain" id="PRO_5012123580" evidence="1">
    <location>
        <begin position="21"/>
        <end position="262"/>
    </location>
</feature>
<keyword evidence="3" id="KW-1185">Reference proteome</keyword>
<dbReference type="OrthoDB" id="1440774at2"/>
<name>A0A1X7L820_9SPHI</name>
<accession>A0A1X7L820</accession>
<dbReference type="AlphaFoldDB" id="A0A1X7L820"/>
<evidence type="ECO:0000313" key="3">
    <source>
        <dbReference type="Proteomes" id="UP000192980"/>
    </source>
</evidence>
<dbReference type="Pfam" id="PF09697">
    <property type="entry name" value="Porph_ging"/>
    <property type="match status" value="1"/>
</dbReference>